<proteinExistence type="inferred from homology"/>
<evidence type="ECO:0000256" key="4">
    <source>
        <dbReference type="ARBA" id="ARBA00022723"/>
    </source>
</evidence>
<dbReference type="Proteomes" id="UP000558488">
    <property type="component" value="Unassembled WGS sequence"/>
</dbReference>
<dbReference type="Pfam" id="PF01096">
    <property type="entry name" value="Zn_ribbon_TFIIS"/>
    <property type="match status" value="1"/>
</dbReference>
<dbReference type="GO" id="GO:0003746">
    <property type="term" value="F:translation elongation factor activity"/>
    <property type="evidence" value="ECO:0007669"/>
    <property type="project" value="UniProtKB-KW"/>
</dbReference>
<dbReference type="PROSITE" id="PS51321">
    <property type="entry name" value="TFIIS_CENTRAL"/>
    <property type="match status" value="1"/>
</dbReference>
<keyword evidence="19" id="KW-0648">Protein biosynthesis</keyword>
<dbReference type="FunFam" id="2.20.25.10:FF:000001">
    <property type="entry name" value="Probable Transcription elongation factor S-II"/>
    <property type="match status" value="1"/>
</dbReference>
<dbReference type="AlphaFoldDB" id="A0A7J8AB85"/>
<sequence length="366" mass="40898">MGREEELRRTARKLEKMVARKRTEGALDLLKKLNSCQMSIQLLQTTRIGVAVNGVRKYCSDKEAVSMAKVLIKKWKRLLDSPSSPKGGKGEEREKAKKKEKELDCSSWKSEAGLSAPRTKQEEPKARRDSVESKSSSATSSPKRPSLERSNSSKSKAETSPKTPSSPSSPTFAPSICLLAPCYLTGDSVRDKCVEMLSAALKADDDYKDYGVNCDKMASEIEDHILELCQGSGRPLTMSHIYQELKSTDMKYRNRVRSRISNLKDPRNPGLRRNVLSGAISTGLIAKMTAEEMASDELRELRNAMTQEAIREHQMAKTGGTTTGLFQCKKCKKKNCTYNQVQTRSADEPMTTFVLCNECGNRWKFC</sequence>
<keyword evidence="7 14" id="KW-0805">Transcription regulation</keyword>
<keyword evidence="9 14" id="KW-0804">Transcription</keyword>
<organism evidence="19 20">
    <name type="scientific">Pipistrellus kuhlii</name>
    <name type="common">Kuhl's pipistrelle</name>
    <dbReference type="NCBI Taxonomy" id="59472"/>
    <lineage>
        <taxon>Eukaryota</taxon>
        <taxon>Metazoa</taxon>
        <taxon>Chordata</taxon>
        <taxon>Craniata</taxon>
        <taxon>Vertebrata</taxon>
        <taxon>Euteleostomi</taxon>
        <taxon>Mammalia</taxon>
        <taxon>Eutheria</taxon>
        <taxon>Laurasiatheria</taxon>
        <taxon>Chiroptera</taxon>
        <taxon>Yangochiroptera</taxon>
        <taxon>Vespertilionidae</taxon>
        <taxon>Pipistrellus</taxon>
    </lineage>
</organism>
<evidence type="ECO:0000313" key="20">
    <source>
        <dbReference type="Proteomes" id="UP000558488"/>
    </source>
</evidence>
<evidence type="ECO:0000256" key="5">
    <source>
        <dbReference type="ARBA" id="ARBA00022771"/>
    </source>
</evidence>
<keyword evidence="10 13" id="KW-0539">Nucleus</keyword>
<dbReference type="CDD" id="cd00183">
    <property type="entry name" value="TFIIS_I"/>
    <property type="match status" value="1"/>
</dbReference>
<dbReference type="Gene3D" id="1.10.472.30">
    <property type="entry name" value="Transcription elongation factor S-II, central domain"/>
    <property type="match status" value="1"/>
</dbReference>
<evidence type="ECO:0000256" key="14">
    <source>
        <dbReference type="RuleBase" id="RU368078"/>
    </source>
</evidence>
<dbReference type="PANTHER" id="PTHR11477">
    <property type="entry name" value="TRANSCRIPTION FACTOR S-II ZINC FINGER DOMAIN-CONTAINING PROTEIN"/>
    <property type="match status" value="1"/>
</dbReference>
<feature type="domain" description="TFIIS central" evidence="18">
    <location>
        <begin position="189"/>
        <end position="321"/>
    </location>
</feature>
<dbReference type="Gene3D" id="2.20.25.10">
    <property type="match status" value="1"/>
</dbReference>
<reference evidence="19 20" key="1">
    <citation type="journal article" date="2020" name="Nature">
        <title>Six reference-quality genomes reveal evolution of bat adaptations.</title>
        <authorList>
            <person name="Jebb D."/>
            <person name="Huang Z."/>
            <person name="Pippel M."/>
            <person name="Hughes G.M."/>
            <person name="Lavrichenko K."/>
            <person name="Devanna P."/>
            <person name="Winkler S."/>
            <person name="Jermiin L.S."/>
            <person name="Skirmuntt E.C."/>
            <person name="Katzourakis A."/>
            <person name="Burkitt-Gray L."/>
            <person name="Ray D.A."/>
            <person name="Sullivan K.A.M."/>
            <person name="Roscito J.G."/>
            <person name="Kirilenko B.M."/>
            <person name="Davalos L.M."/>
            <person name="Corthals A.P."/>
            <person name="Power M.L."/>
            <person name="Jones G."/>
            <person name="Ransome R.D."/>
            <person name="Dechmann D.K.N."/>
            <person name="Locatelli A.G."/>
            <person name="Puechmaille S.J."/>
            <person name="Fedrigo O."/>
            <person name="Jarvis E.D."/>
            <person name="Hiller M."/>
            <person name="Vernes S.C."/>
            <person name="Myers E.W."/>
            <person name="Teeling E.C."/>
        </authorList>
    </citation>
    <scope>NUCLEOTIDE SEQUENCE [LARGE SCALE GENOMIC DNA]</scope>
    <source>
        <strain evidence="19">MPipKuh1</strain>
        <tissue evidence="19">Flight muscle</tissue>
    </source>
</reference>
<evidence type="ECO:0000313" key="19">
    <source>
        <dbReference type="EMBL" id="KAF6383857.1"/>
    </source>
</evidence>
<dbReference type="SUPFAM" id="SSF47676">
    <property type="entry name" value="Conserved domain common to transcription factors TFIIS, elongin A, CRSP70"/>
    <property type="match status" value="1"/>
</dbReference>
<comment type="function">
    <text evidence="11">Necessary for efficient RNA polymerase II transcription elongation past template-encoded arresting sites. The arresting sites in DNA have the property of trapping a certain fraction of elongating RNA polymerases that pass through, resulting in locked ternary complexes. Cleavage of the nascent transcript by S-II allows the resumption of elongation from the new 3'-terminus.</text>
</comment>
<name>A0A7J8AB85_PIPKU</name>
<evidence type="ECO:0000256" key="13">
    <source>
        <dbReference type="PROSITE-ProRule" id="PRU00649"/>
    </source>
</evidence>
<comment type="caution">
    <text evidence="19">The sequence shown here is derived from an EMBL/GenBank/DDBJ whole genome shotgun (WGS) entry which is preliminary data.</text>
</comment>
<evidence type="ECO:0000256" key="6">
    <source>
        <dbReference type="ARBA" id="ARBA00022833"/>
    </source>
</evidence>
<comment type="similarity">
    <text evidence="2 14">Belongs to the TFS-II family.</text>
</comment>
<feature type="domain" description="TFIIS N-terminal" evidence="17">
    <location>
        <begin position="5"/>
        <end position="82"/>
    </location>
</feature>
<dbReference type="GO" id="GO:0005634">
    <property type="term" value="C:nucleus"/>
    <property type="evidence" value="ECO:0007669"/>
    <property type="project" value="UniProtKB-SubCell"/>
</dbReference>
<evidence type="ECO:0000256" key="1">
    <source>
        <dbReference type="ARBA" id="ARBA00004123"/>
    </source>
</evidence>
<feature type="region of interest" description="Disordered" evidence="15">
    <location>
        <begin position="79"/>
        <end position="171"/>
    </location>
</feature>
<dbReference type="Pfam" id="PF08711">
    <property type="entry name" value="Med26"/>
    <property type="match status" value="1"/>
</dbReference>
<gene>
    <name evidence="19" type="ORF">mPipKuh1_017164</name>
</gene>
<evidence type="ECO:0000259" key="16">
    <source>
        <dbReference type="PROSITE" id="PS51133"/>
    </source>
</evidence>
<evidence type="ECO:0000256" key="7">
    <source>
        <dbReference type="ARBA" id="ARBA00023015"/>
    </source>
</evidence>
<feature type="compositionally biased region" description="Basic and acidic residues" evidence="15">
    <location>
        <begin position="119"/>
        <end position="132"/>
    </location>
</feature>
<keyword evidence="8 14" id="KW-0238">DNA-binding</keyword>
<dbReference type="InterPro" id="IPR035100">
    <property type="entry name" value="TF_IIS-typ"/>
</dbReference>
<dbReference type="FunFam" id="1.20.930.10:FF:000002">
    <property type="entry name" value="Transcription elongation factor A (SII), 1"/>
    <property type="match status" value="1"/>
</dbReference>
<keyword evidence="20" id="KW-1185">Reference proteome</keyword>
<dbReference type="PIRSF" id="PIRSF006704">
    <property type="entry name" value="TF_IIS"/>
    <property type="match status" value="1"/>
</dbReference>
<dbReference type="SMART" id="SM00510">
    <property type="entry name" value="TFS2M"/>
    <property type="match status" value="1"/>
</dbReference>
<evidence type="ECO:0000256" key="3">
    <source>
        <dbReference type="ARBA" id="ARBA00022553"/>
    </source>
</evidence>
<feature type="compositionally biased region" description="Basic and acidic residues" evidence="15">
    <location>
        <begin position="88"/>
        <end position="104"/>
    </location>
</feature>
<dbReference type="GO" id="GO:0003677">
    <property type="term" value="F:DNA binding"/>
    <property type="evidence" value="ECO:0007669"/>
    <property type="project" value="UniProtKB-KW"/>
</dbReference>
<evidence type="ECO:0000256" key="12">
    <source>
        <dbReference type="PROSITE-ProRule" id="PRU00472"/>
    </source>
</evidence>
<dbReference type="InterPro" id="IPR003617">
    <property type="entry name" value="TFIIS/CRSP70_N_sub"/>
</dbReference>
<keyword evidence="5 12" id="KW-0863">Zinc-finger</keyword>
<comment type="subcellular location">
    <subcellularLocation>
        <location evidence="1 13 14">Nucleus</location>
    </subcellularLocation>
</comment>
<dbReference type="CDD" id="cd13749">
    <property type="entry name" value="Zn-ribbon_TFIIS"/>
    <property type="match status" value="1"/>
</dbReference>
<dbReference type="GO" id="GO:0006368">
    <property type="term" value="P:transcription elongation by RNA polymerase II"/>
    <property type="evidence" value="ECO:0007669"/>
    <property type="project" value="InterPro"/>
</dbReference>
<dbReference type="InterPro" id="IPR036575">
    <property type="entry name" value="TFIIS_cen_dom_sf"/>
</dbReference>
<evidence type="ECO:0000256" key="10">
    <source>
        <dbReference type="ARBA" id="ARBA00023242"/>
    </source>
</evidence>
<dbReference type="PROSITE" id="PS51133">
    <property type="entry name" value="ZF_TFIIS_2"/>
    <property type="match status" value="1"/>
</dbReference>
<dbReference type="PROSITE" id="PS51319">
    <property type="entry name" value="TFIIS_N"/>
    <property type="match status" value="1"/>
</dbReference>
<keyword evidence="4 14" id="KW-0479">Metal-binding</keyword>
<dbReference type="InterPro" id="IPR001222">
    <property type="entry name" value="Znf_TFIIS"/>
</dbReference>
<feature type="compositionally biased region" description="Low complexity" evidence="15">
    <location>
        <begin position="133"/>
        <end position="144"/>
    </location>
</feature>
<dbReference type="EMBL" id="JACAGB010000002">
    <property type="protein sequence ID" value="KAF6383857.1"/>
    <property type="molecule type" value="Genomic_DNA"/>
</dbReference>
<feature type="compositionally biased region" description="Low complexity" evidence="15">
    <location>
        <begin position="152"/>
        <end position="171"/>
    </location>
</feature>
<dbReference type="SMART" id="SM00440">
    <property type="entry name" value="ZnF_C2C2"/>
    <property type="match status" value="1"/>
</dbReference>
<feature type="domain" description="TFIIS-type" evidence="16">
    <location>
        <begin position="324"/>
        <end position="364"/>
    </location>
</feature>
<accession>A0A7J8AB85</accession>
<evidence type="ECO:0000256" key="9">
    <source>
        <dbReference type="ARBA" id="ARBA00023163"/>
    </source>
</evidence>
<dbReference type="InterPro" id="IPR003618">
    <property type="entry name" value="TFIIS_cen_dom"/>
</dbReference>
<dbReference type="PROSITE" id="PS00466">
    <property type="entry name" value="ZF_TFIIS_1"/>
    <property type="match status" value="1"/>
</dbReference>
<evidence type="ECO:0000256" key="8">
    <source>
        <dbReference type="ARBA" id="ARBA00023125"/>
    </source>
</evidence>
<keyword evidence="19" id="KW-0251">Elongation factor</keyword>
<dbReference type="NCBIfam" id="TIGR01385">
    <property type="entry name" value="TFSII"/>
    <property type="match status" value="1"/>
</dbReference>
<dbReference type="GO" id="GO:0008270">
    <property type="term" value="F:zinc ion binding"/>
    <property type="evidence" value="ECO:0007669"/>
    <property type="project" value="UniProtKB-UniRule"/>
</dbReference>
<dbReference type="Pfam" id="PF07500">
    <property type="entry name" value="TFIIS_M"/>
    <property type="match status" value="1"/>
</dbReference>
<dbReference type="PANTHER" id="PTHR11477:SF4">
    <property type="entry name" value="TRANSCRIPTION ELONGATION FACTOR A PROTEIN 3"/>
    <property type="match status" value="1"/>
</dbReference>
<evidence type="ECO:0000259" key="18">
    <source>
        <dbReference type="PROSITE" id="PS51321"/>
    </source>
</evidence>
<evidence type="ECO:0000259" key="17">
    <source>
        <dbReference type="PROSITE" id="PS51319"/>
    </source>
</evidence>
<dbReference type="InterPro" id="IPR006289">
    <property type="entry name" value="TFSII"/>
</dbReference>
<evidence type="ECO:0000256" key="11">
    <source>
        <dbReference type="ARBA" id="ARBA00025408"/>
    </source>
</evidence>
<protein>
    <recommendedName>
        <fullName evidence="14">Transcription elongation factor</fullName>
    </recommendedName>
</protein>
<dbReference type="InterPro" id="IPR017923">
    <property type="entry name" value="TFIIS_N"/>
</dbReference>
<dbReference type="Gene3D" id="1.20.930.10">
    <property type="entry name" value="Conserved domain common to transcription factors TFIIS, elongin A, CRSP70"/>
    <property type="match status" value="1"/>
</dbReference>
<evidence type="ECO:0000256" key="2">
    <source>
        <dbReference type="ARBA" id="ARBA00009647"/>
    </source>
</evidence>
<keyword evidence="6 14" id="KW-0862">Zinc</keyword>
<dbReference type="SUPFAM" id="SSF57783">
    <property type="entry name" value="Zinc beta-ribbon"/>
    <property type="match status" value="1"/>
</dbReference>
<dbReference type="SUPFAM" id="SSF46942">
    <property type="entry name" value="Elongation factor TFIIS domain 2"/>
    <property type="match status" value="1"/>
</dbReference>
<evidence type="ECO:0000256" key="15">
    <source>
        <dbReference type="SAM" id="MobiDB-lite"/>
    </source>
</evidence>
<dbReference type="SMART" id="SM00509">
    <property type="entry name" value="TFS2N"/>
    <property type="match status" value="1"/>
</dbReference>
<keyword evidence="3" id="KW-0597">Phosphoprotein</keyword>
<dbReference type="InterPro" id="IPR035441">
    <property type="entry name" value="TFIIS/LEDGF_dom_sf"/>
</dbReference>